<sequence>MEFLDLPNEMKEHIFLFVKVPTYAFCCRDFFSVFQNIKQREENKPFRQLVKERSVFACSPKFSADFWDTCRVHLCGYKGFGWPVKVHMNANKTHEKFADALRILAEFPKMVEFVPQEGLQTFLFFLGKKDRDRSQVCPAYIAGYVHECFTELDWREMKRKLAEIGQLGLPVAQKKEAVILGTYVAARLDIIVTSSTGPFQTHWFDKKFRDRVLTLGKKALPEEYDWLKKLC</sequence>
<keyword evidence="2" id="KW-1185">Reference proteome</keyword>
<dbReference type="Proteomes" id="UP000232615">
    <property type="component" value="Segment"/>
</dbReference>
<gene>
    <name evidence="1" type="ORF">TNS_ORF225</name>
</gene>
<name>V9SDH4_9VIRU</name>
<accession>V9SDH4</accession>
<dbReference type="EMBL" id="KF483846">
    <property type="protein sequence ID" value="AHC54943.1"/>
    <property type="molecule type" value="Genomic_DNA"/>
</dbReference>
<protein>
    <submittedName>
        <fullName evidence="1">Uncharacterized protein</fullName>
    </submittedName>
</protein>
<evidence type="ECO:0000313" key="2">
    <source>
        <dbReference type="Proteomes" id="UP000232615"/>
    </source>
</evidence>
<evidence type="ECO:0000313" key="1">
    <source>
        <dbReference type="EMBL" id="AHC54943.1"/>
    </source>
</evidence>
<organism evidence="1 2">
    <name type="scientific">Tunisvirus fontaine2</name>
    <dbReference type="NCBI Taxonomy" id="1421067"/>
    <lineage>
        <taxon>Viruses</taxon>
        <taxon>Varidnaviria</taxon>
        <taxon>Bamfordvirae</taxon>
        <taxon>Nucleocytoviricota</taxon>
        <taxon>Megaviricetes</taxon>
        <taxon>Pimascovirales</taxon>
        <taxon>Pimascovirales incertae sedis</taxon>
        <taxon>Marseilleviridae</taxon>
        <taxon>Losannavirus</taxon>
        <taxon>Losannavirus tunisense</taxon>
    </lineage>
</organism>
<reference evidence="1 2" key="1">
    <citation type="journal article" date="2014" name="Arch. Virol.">
        <title>Complete genome sequence of Tunisvirus, a new member of the proposed family Marseilleviridae.</title>
        <authorList>
            <person name="Aherfi S."/>
            <person name="Boughalmi M."/>
            <person name="Pagnier I."/>
            <person name="Fournous G."/>
            <person name="La Scola B."/>
            <person name="Raoult D."/>
            <person name="Colson P."/>
        </authorList>
    </citation>
    <scope>NUCLEOTIDE SEQUENCE [LARGE SCALE GENOMIC DNA]</scope>
    <source>
        <strain evidence="1 2">U484</strain>
    </source>
</reference>
<proteinExistence type="predicted"/>